<dbReference type="EMBL" id="JAMKFB020000020">
    <property type="protein sequence ID" value="KAL0165132.1"/>
    <property type="molecule type" value="Genomic_DNA"/>
</dbReference>
<protein>
    <submittedName>
        <fullName evidence="1">Uncharacterized protein</fullName>
    </submittedName>
</protein>
<dbReference type="AlphaFoldDB" id="A0ABD0NUL1"/>
<gene>
    <name evidence="1" type="ORF">M9458_040885</name>
</gene>
<organism evidence="1 2">
    <name type="scientific">Cirrhinus mrigala</name>
    <name type="common">Mrigala</name>
    <dbReference type="NCBI Taxonomy" id="683832"/>
    <lineage>
        <taxon>Eukaryota</taxon>
        <taxon>Metazoa</taxon>
        <taxon>Chordata</taxon>
        <taxon>Craniata</taxon>
        <taxon>Vertebrata</taxon>
        <taxon>Euteleostomi</taxon>
        <taxon>Actinopterygii</taxon>
        <taxon>Neopterygii</taxon>
        <taxon>Teleostei</taxon>
        <taxon>Ostariophysi</taxon>
        <taxon>Cypriniformes</taxon>
        <taxon>Cyprinidae</taxon>
        <taxon>Labeoninae</taxon>
        <taxon>Labeonini</taxon>
        <taxon>Cirrhinus</taxon>
    </lineage>
</organism>
<evidence type="ECO:0000313" key="2">
    <source>
        <dbReference type="Proteomes" id="UP001529510"/>
    </source>
</evidence>
<sequence length="78" mass="8887">IGLQQFEEEFVHGDASVLLDAAEVPHGFGRGLAEERKGHNEFPRPSRVFPVMDTLIIQKSFMERVLQTLNGLHVLYMH</sequence>
<accession>A0ABD0NUL1</accession>
<dbReference type="Proteomes" id="UP001529510">
    <property type="component" value="Unassembled WGS sequence"/>
</dbReference>
<keyword evidence="2" id="KW-1185">Reference proteome</keyword>
<feature type="non-terminal residue" evidence="1">
    <location>
        <position position="1"/>
    </location>
</feature>
<proteinExistence type="predicted"/>
<comment type="caution">
    <text evidence="1">The sequence shown here is derived from an EMBL/GenBank/DDBJ whole genome shotgun (WGS) entry which is preliminary data.</text>
</comment>
<reference evidence="1 2" key="1">
    <citation type="submission" date="2024-05" db="EMBL/GenBank/DDBJ databases">
        <title>Genome sequencing and assembly of Indian major carp, Cirrhinus mrigala (Hamilton, 1822).</title>
        <authorList>
            <person name="Mohindra V."/>
            <person name="Chowdhury L.M."/>
            <person name="Lal K."/>
            <person name="Jena J.K."/>
        </authorList>
    </citation>
    <scope>NUCLEOTIDE SEQUENCE [LARGE SCALE GENOMIC DNA]</scope>
    <source>
        <strain evidence="1">CM1030</strain>
        <tissue evidence="1">Blood</tissue>
    </source>
</reference>
<evidence type="ECO:0000313" key="1">
    <source>
        <dbReference type="EMBL" id="KAL0165132.1"/>
    </source>
</evidence>
<name>A0ABD0NUL1_CIRMR</name>